<comment type="caution">
    <text evidence="2">The sequence shown here is derived from an EMBL/GenBank/DDBJ whole genome shotgun (WGS) entry which is preliminary data.</text>
</comment>
<keyword evidence="1" id="KW-0812">Transmembrane</keyword>
<gene>
    <name evidence="2" type="ORF">F9B16_01170</name>
</gene>
<keyword evidence="1" id="KW-0472">Membrane</keyword>
<dbReference type="RefSeq" id="WP_151537895.1">
    <property type="nucleotide sequence ID" value="NZ_WBMR01000001.1"/>
</dbReference>
<feature type="transmembrane region" description="Helical" evidence="1">
    <location>
        <begin position="12"/>
        <end position="31"/>
    </location>
</feature>
<accession>A0A6L3WA78</accession>
<proteinExistence type="predicted"/>
<organism evidence="2 3">
    <name type="scientific">Actinomadura montaniterrae</name>
    <dbReference type="NCBI Taxonomy" id="1803903"/>
    <lineage>
        <taxon>Bacteria</taxon>
        <taxon>Bacillati</taxon>
        <taxon>Actinomycetota</taxon>
        <taxon>Actinomycetes</taxon>
        <taxon>Streptosporangiales</taxon>
        <taxon>Thermomonosporaceae</taxon>
        <taxon>Actinomadura</taxon>
    </lineage>
</organism>
<keyword evidence="3" id="KW-1185">Reference proteome</keyword>
<reference evidence="2 3" key="1">
    <citation type="submission" date="2019-09" db="EMBL/GenBank/DDBJ databases">
        <title>Actinomadura physcomitrii sp. nov., a novel actinomycete isolated from moss [Physcomitrium sphaericum (Ludw) Fuernr].</title>
        <authorList>
            <person name="Liu C."/>
            <person name="Zhuang X."/>
        </authorList>
    </citation>
    <scope>NUCLEOTIDE SEQUENCE [LARGE SCALE GENOMIC DNA]</scope>
    <source>
        <strain evidence="2 3">CYP1-1B</strain>
    </source>
</reference>
<dbReference type="EMBL" id="WBMR01000001">
    <property type="protein sequence ID" value="KAB2390471.1"/>
    <property type="molecule type" value="Genomic_DNA"/>
</dbReference>
<evidence type="ECO:0000313" key="2">
    <source>
        <dbReference type="EMBL" id="KAB2390471.1"/>
    </source>
</evidence>
<sequence>MPKQRTEVPRFLAITVLVALEIVVIAILTAIRITGVPAVIIVVIFALLERLAYVRWFKRRR</sequence>
<evidence type="ECO:0000256" key="1">
    <source>
        <dbReference type="SAM" id="Phobius"/>
    </source>
</evidence>
<keyword evidence="1" id="KW-1133">Transmembrane helix</keyword>
<dbReference type="Proteomes" id="UP000483004">
    <property type="component" value="Unassembled WGS sequence"/>
</dbReference>
<evidence type="ECO:0000313" key="3">
    <source>
        <dbReference type="Proteomes" id="UP000483004"/>
    </source>
</evidence>
<feature type="transmembrane region" description="Helical" evidence="1">
    <location>
        <begin position="37"/>
        <end position="57"/>
    </location>
</feature>
<protein>
    <submittedName>
        <fullName evidence="2">Uncharacterized protein</fullName>
    </submittedName>
</protein>
<dbReference type="AlphaFoldDB" id="A0A6L3WA78"/>
<name>A0A6L3WA78_9ACTN</name>